<organism evidence="1 2">
    <name type="scientific">Trichinella pseudospiralis</name>
    <name type="common">Parasitic roundworm</name>
    <dbReference type="NCBI Taxonomy" id="6337"/>
    <lineage>
        <taxon>Eukaryota</taxon>
        <taxon>Metazoa</taxon>
        <taxon>Ecdysozoa</taxon>
        <taxon>Nematoda</taxon>
        <taxon>Enoplea</taxon>
        <taxon>Dorylaimia</taxon>
        <taxon>Trichinellida</taxon>
        <taxon>Trichinellidae</taxon>
        <taxon>Trichinella</taxon>
    </lineage>
</organism>
<dbReference type="Proteomes" id="UP000054805">
    <property type="component" value="Unassembled WGS sequence"/>
</dbReference>
<gene>
    <name evidence="1" type="ORF">T4B_3207</name>
</gene>
<evidence type="ECO:0000313" key="1">
    <source>
        <dbReference type="EMBL" id="KRY97320.1"/>
    </source>
</evidence>
<proteinExistence type="predicted"/>
<accession>A0A0V1GGC4</accession>
<dbReference type="EMBL" id="JYDS01002490">
    <property type="protein sequence ID" value="KRY97320.1"/>
    <property type="molecule type" value="Genomic_DNA"/>
</dbReference>
<comment type="caution">
    <text evidence="1">The sequence shown here is derived from an EMBL/GenBank/DDBJ whole genome shotgun (WGS) entry which is preliminary data.</text>
</comment>
<name>A0A0V1GGC4_TRIPS</name>
<keyword evidence="2" id="KW-1185">Reference proteome</keyword>
<reference evidence="1 2" key="1">
    <citation type="submission" date="2015-01" db="EMBL/GenBank/DDBJ databases">
        <title>Evolution of Trichinella species and genotypes.</title>
        <authorList>
            <person name="Korhonen P.K."/>
            <person name="Edoardo P."/>
            <person name="Giuseppe L.R."/>
            <person name="Gasser R.B."/>
        </authorList>
    </citation>
    <scope>NUCLEOTIDE SEQUENCE [LARGE SCALE GENOMIC DNA]</scope>
    <source>
        <strain evidence="1">ISS588</strain>
    </source>
</reference>
<evidence type="ECO:0000313" key="2">
    <source>
        <dbReference type="Proteomes" id="UP000054805"/>
    </source>
</evidence>
<sequence>MYQFHDHSYCIGYKSMLHYIKSHSDICIRKRSM</sequence>
<protein>
    <submittedName>
        <fullName evidence="1">Uncharacterized protein</fullName>
    </submittedName>
</protein>
<dbReference type="AlphaFoldDB" id="A0A0V1GGC4"/>